<name>A0A5C5RGN0_9ACTN</name>
<evidence type="ECO:0000256" key="5">
    <source>
        <dbReference type="SAM" id="MobiDB-lite"/>
    </source>
</evidence>
<dbReference type="Proteomes" id="UP000319375">
    <property type="component" value="Unassembled WGS sequence"/>
</dbReference>
<keyword evidence="3" id="KW-0804">Transcription</keyword>
<feature type="domain" description="HTH tetR-type" evidence="6">
    <location>
        <begin position="1"/>
        <end position="44"/>
    </location>
</feature>
<feature type="DNA-binding region" description="H-T-H motif" evidence="4">
    <location>
        <begin position="7"/>
        <end position="26"/>
    </location>
</feature>
<evidence type="ECO:0000313" key="8">
    <source>
        <dbReference type="Proteomes" id="UP000319375"/>
    </source>
</evidence>
<dbReference type="SUPFAM" id="SSF46689">
    <property type="entry name" value="Homeodomain-like"/>
    <property type="match status" value="1"/>
</dbReference>
<evidence type="ECO:0000256" key="3">
    <source>
        <dbReference type="ARBA" id="ARBA00023163"/>
    </source>
</evidence>
<sequence>QSFDTITMSQIALRAEVGRTAVYNHFADKESLLLAFMRHATSGFAEALTQALEGTDDVIEQLRIYIRAHLELRGHFHLASHLDLRSMVSASSASHLRDHAGIVEHILFHILEEAMEQDRIPRQNSLALVSLVLSALAGQYLPTDPGERQAAIEVVQAFVLRGIGVPAAECPLPAVALSEARPPSDPTSPSGRSPHRATDPQAFL</sequence>
<dbReference type="EMBL" id="VIGX01000160">
    <property type="protein sequence ID" value="TWS21774.1"/>
    <property type="molecule type" value="Genomic_DNA"/>
</dbReference>
<evidence type="ECO:0000313" key="7">
    <source>
        <dbReference type="EMBL" id="TWS21774.1"/>
    </source>
</evidence>
<organism evidence="7 8">
    <name type="scientific">Tsukamurella conjunctivitidis</name>
    <dbReference type="NCBI Taxonomy" id="2592068"/>
    <lineage>
        <taxon>Bacteria</taxon>
        <taxon>Bacillati</taxon>
        <taxon>Actinomycetota</taxon>
        <taxon>Actinomycetes</taxon>
        <taxon>Mycobacteriales</taxon>
        <taxon>Tsukamurellaceae</taxon>
        <taxon>Tsukamurella</taxon>
    </lineage>
</organism>
<evidence type="ECO:0000256" key="2">
    <source>
        <dbReference type="ARBA" id="ARBA00023125"/>
    </source>
</evidence>
<dbReference type="PROSITE" id="PS01081">
    <property type="entry name" value="HTH_TETR_1"/>
    <property type="match status" value="1"/>
</dbReference>
<dbReference type="InterPro" id="IPR050109">
    <property type="entry name" value="HTH-type_TetR-like_transc_reg"/>
</dbReference>
<dbReference type="PROSITE" id="PS50977">
    <property type="entry name" value="HTH_TETR_2"/>
    <property type="match status" value="1"/>
</dbReference>
<evidence type="ECO:0000256" key="1">
    <source>
        <dbReference type="ARBA" id="ARBA00023015"/>
    </source>
</evidence>
<dbReference type="GO" id="GO:0003700">
    <property type="term" value="F:DNA-binding transcription factor activity"/>
    <property type="evidence" value="ECO:0007669"/>
    <property type="project" value="TreeGrafter"/>
</dbReference>
<dbReference type="AlphaFoldDB" id="A0A5C5RGN0"/>
<protein>
    <submittedName>
        <fullName evidence="7">TetR/AcrR family transcriptional regulator</fullName>
    </submittedName>
</protein>
<feature type="non-terminal residue" evidence="7">
    <location>
        <position position="204"/>
    </location>
</feature>
<dbReference type="GO" id="GO:0000976">
    <property type="term" value="F:transcription cis-regulatory region binding"/>
    <property type="evidence" value="ECO:0007669"/>
    <property type="project" value="TreeGrafter"/>
</dbReference>
<dbReference type="PANTHER" id="PTHR30055">
    <property type="entry name" value="HTH-TYPE TRANSCRIPTIONAL REGULATOR RUTR"/>
    <property type="match status" value="1"/>
</dbReference>
<reference evidence="7 8" key="1">
    <citation type="submission" date="2019-06" db="EMBL/GenBank/DDBJ databases">
        <title>Tsukamurella conjunctivitidis sp. nov., Tsukamurella assacharolytica sp. nov. and Tsukamurella sputae sp. nov. isolated from patients with conjunctivitis, bacteraemia (lymphoma) and respiratory infection (sputum) in Hong Kong.</title>
        <authorList>
            <person name="Teng J.L.L."/>
            <person name="Lee H.H."/>
            <person name="Fong J.Y.H."/>
            <person name="Fok K.M.N."/>
            <person name="Lau S.K.P."/>
            <person name="Woo P.C.Y."/>
        </authorList>
    </citation>
    <scope>NUCLEOTIDE SEQUENCE [LARGE SCALE GENOMIC DNA]</scope>
    <source>
        <strain evidence="7 8">HKU72</strain>
    </source>
</reference>
<evidence type="ECO:0000259" key="6">
    <source>
        <dbReference type="PROSITE" id="PS50977"/>
    </source>
</evidence>
<dbReference type="InterPro" id="IPR036271">
    <property type="entry name" value="Tet_transcr_reg_TetR-rel_C_sf"/>
</dbReference>
<comment type="caution">
    <text evidence="7">The sequence shown here is derived from an EMBL/GenBank/DDBJ whole genome shotgun (WGS) entry which is preliminary data.</text>
</comment>
<dbReference type="InterPro" id="IPR001647">
    <property type="entry name" value="HTH_TetR"/>
</dbReference>
<dbReference type="InterPro" id="IPR009057">
    <property type="entry name" value="Homeodomain-like_sf"/>
</dbReference>
<evidence type="ECO:0000256" key="4">
    <source>
        <dbReference type="PROSITE-ProRule" id="PRU00335"/>
    </source>
</evidence>
<dbReference type="Pfam" id="PF00440">
    <property type="entry name" value="TetR_N"/>
    <property type="match status" value="1"/>
</dbReference>
<feature type="region of interest" description="Disordered" evidence="5">
    <location>
        <begin position="176"/>
        <end position="204"/>
    </location>
</feature>
<keyword evidence="8" id="KW-1185">Reference proteome</keyword>
<proteinExistence type="predicted"/>
<dbReference type="PANTHER" id="PTHR30055:SF234">
    <property type="entry name" value="HTH-TYPE TRANSCRIPTIONAL REGULATOR BETI"/>
    <property type="match status" value="1"/>
</dbReference>
<accession>A0A5C5RGN0</accession>
<dbReference type="OrthoDB" id="4709704at2"/>
<keyword evidence="2 4" id="KW-0238">DNA-binding</keyword>
<feature type="non-terminal residue" evidence="7">
    <location>
        <position position="1"/>
    </location>
</feature>
<dbReference type="InterPro" id="IPR023772">
    <property type="entry name" value="DNA-bd_HTH_TetR-type_CS"/>
</dbReference>
<dbReference type="SUPFAM" id="SSF48498">
    <property type="entry name" value="Tetracyclin repressor-like, C-terminal domain"/>
    <property type="match status" value="1"/>
</dbReference>
<dbReference type="Gene3D" id="1.10.357.10">
    <property type="entry name" value="Tetracycline Repressor, domain 2"/>
    <property type="match status" value="1"/>
</dbReference>
<keyword evidence="1" id="KW-0805">Transcription regulation</keyword>
<gene>
    <name evidence="7" type="ORF">FK530_24845</name>
</gene>